<evidence type="ECO:0000313" key="10">
    <source>
        <dbReference type="Proteomes" id="UP000547528"/>
    </source>
</evidence>
<dbReference type="Pfam" id="PF19300">
    <property type="entry name" value="BPD_transp_1_N"/>
    <property type="match status" value="1"/>
</dbReference>
<dbReference type="SUPFAM" id="SSF161098">
    <property type="entry name" value="MetI-like"/>
    <property type="match status" value="1"/>
</dbReference>
<dbReference type="CDD" id="cd06261">
    <property type="entry name" value="TM_PBP2"/>
    <property type="match status" value="1"/>
</dbReference>
<dbReference type="GO" id="GO:0071916">
    <property type="term" value="F:dipeptide transmembrane transporter activity"/>
    <property type="evidence" value="ECO:0007669"/>
    <property type="project" value="TreeGrafter"/>
</dbReference>
<comment type="caution">
    <text evidence="9">The sequence shown here is derived from an EMBL/GenBank/DDBJ whole genome shotgun (WGS) entry which is preliminary data.</text>
</comment>
<dbReference type="EMBL" id="JACIBT010000001">
    <property type="protein sequence ID" value="MBB3666510.1"/>
    <property type="molecule type" value="Genomic_DNA"/>
</dbReference>
<comment type="subcellular location">
    <subcellularLocation>
        <location evidence="1 7">Cell membrane</location>
        <topology evidence="1 7">Multi-pass membrane protein</topology>
    </subcellularLocation>
</comment>
<feature type="transmembrane region" description="Helical" evidence="7">
    <location>
        <begin position="242"/>
        <end position="267"/>
    </location>
</feature>
<dbReference type="Pfam" id="PF00528">
    <property type="entry name" value="BPD_transp_1"/>
    <property type="match status" value="1"/>
</dbReference>
<dbReference type="Gene3D" id="1.10.3720.10">
    <property type="entry name" value="MetI-like"/>
    <property type="match status" value="1"/>
</dbReference>
<evidence type="ECO:0000259" key="8">
    <source>
        <dbReference type="PROSITE" id="PS50928"/>
    </source>
</evidence>
<keyword evidence="10" id="KW-1185">Reference proteome</keyword>
<dbReference type="PANTHER" id="PTHR43163">
    <property type="entry name" value="DIPEPTIDE TRANSPORT SYSTEM PERMEASE PROTEIN DPPB-RELATED"/>
    <property type="match status" value="1"/>
</dbReference>
<keyword evidence="4 7" id="KW-0812">Transmembrane</keyword>
<evidence type="ECO:0000256" key="5">
    <source>
        <dbReference type="ARBA" id="ARBA00022989"/>
    </source>
</evidence>
<proteinExistence type="inferred from homology"/>
<dbReference type="GO" id="GO:0005886">
    <property type="term" value="C:plasma membrane"/>
    <property type="evidence" value="ECO:0007669"/>
    <property type="project" value="UniProtKB-SubCell"/>
</dbReference>
<dbReference type="PANTHER" id="PTHR43163:SF6">
    <property type="entry name" value="DIPEPTIDE TRANSPORT SYSTEM PERMEASE PROTEIN DPPB-RELATED"/>
    <property type="match status" value="1"/>
</dbReference>
<evidence type="ECO:0000256" key="1">
    <source>
        <dbReference type="ARBA" id="ARBA00004651"/>
    </source>
</evidence>
<keyword evidence="5 7" id="KW-1133">Transmembrane helix</keyword>
<dbReference type="InterPro" id="IPR000515">
    <property type="entry name" value="MetI-like"/>
</dbReference>
<feature type="transmembrane region" description="Helical" evidence="7">
    <location>
        <begin position="140"/>
        <end position="163"/>
    </location>
</feature>
<dbReference type="Proteomes" id="UP000547528">
    <property type="component" value="Unassembled WGS sequence"/>
</dbReference>
<reference evidence="9 10" key="1">
    <citation type="submission" date="2020-08" db="EMBL/GenBank/DDBJ databases">
        <title>Sequencing the genomes of 1000 actinobacteria strains.</title>
        <authorList>
            <person name="Klenk H.-P."/>
        </authorList>
    </citation>
    <scope>NUCLEOTIDE SEQUENCE [LARGE SCALE GENOMIC DNA]</scope>
    <source>
        <strain evidence="9 10">DSM 28238</strain>
    </source>
</reference>
<keyword evidence="3" id="KW-1003">Cell membrane</keyword>
<comment type="similarity">
    <text evidence="7">Belongs to the binding-protein-dependent transport system permease family.</text>
</comment>
<feature type="transmembrane region" description="Helical" evidence="7">
    <location>
        <begin position="287"/>
        <end position="306"/>
    </location>
</feature>
<protein>
    <submittedName>
        <fullName evidence="9">Peptide/nickel transport system permease protein</fullName>
    </submittedName>
</protein>
<accession>A0A7W5TNB8</accession>
<evidence type="ECO:0000256" key="2">
    <source>
        <dbReference type="ARBA" id="ARBA00022448"/>
    </source>
</evidence>
<keyword evidence="2 7" id="KW-0813">Transport</keyword>
<dbReference type="RefSeq" id="WP_183356954.1">
    <property type="nucleotide sequence ID" value="NZ_BAABKR010000004.1"/>
</dbReference>
<dbReference type="InterPro" id="IPR045621">
    <property type="entry name" value="BPD_transp_1_N"/>
</dbReference>
<keyword evidence="6 7" id="KW-0472">Membrane</keyword>
<evidence type="ECO:0000313" key="9">
    <source>
        <dbReference type="EMBL" id="MBB3666510.1"/>
    </source>
</evidence>
<feature type="domain" description="ABC transmembrane type-1" evidence="8">
    <location>
        <begin position="101"/>
        <end position="306"/>
    </location>
</feature>
<gene>
    <name evidence="9" type="ORF">FHX47_000103</name>
</gene>
<evidence type="ECO:0000256" key="6">
    <source>
        <dbReference type="ARBA" id="ARBA00023136"/>
    </source>
</evidence>
<evidence type="ECO:0000256" key="4">
    <source>
        <dbReference type="ARBA" id="ARBA00022692"/>
    </source>
</evidence>
<feature type="transmembrane region" description="Helical" evidence="7">
    <location>
        <begin position="105"/>
        <end position="128"/>
    </location>
</feature>
<organism evidence="9 10">
    <name type="scientific">Garicola koreensis</name>
    <dbReference type="NCBI Taxonomy" id="1262554"/>
    <lineage>
        <taxon>Bacteria</taxon>
        <taxon>Bacillati</taxon>
        <taxon>Actinomycetota</taxon>
        <taxon>Actinomycetes</taxon>
        <taxon>Micrococcales</taxon>
        <taxon>Micrococcaceae</taxon>
        <taxon>Garicola</taxon>
    </lineage>
</organism>
<dbReference type="InterPro" id="IPR035906">
    <property type="entry name" value="MetI-like_sf"/>
</dbReference>
<evidence type="ECO:0000256" key="7">
    <source>
        <dbReference type="RuleBase" id="RU363032"/>
    </source>
</evidence>
<dbReference type="PROSITE" id="PS50928">
    <property type="entry name" value="ABC_TM1"/>
    <property type="match status" value="1"/>
</dbReference>
<name>A0A7W5TNB8_9MICC</name>
<evidence type="ECO:0000256" key="3">
    <source>
        <dbReference type="ARBA" id="ARBA00022475"/>
    </source>
</evidence>
<sequence length="319" mass="34307">MPAITRTFLEIARLVFVLWLVSVLAFLALRLTPGDPAVLLLGPQAGHEDAEALLAQVRTEMGFDQPWIVQYGIWIGDILRGDFGNSSRSGVSVLSLIVNAVPPTLWLVLLSVMVSVPLSIAIGMWAASHRNGAVDRGVRVVTTMSIAIPGVWLGLILIIFFSVNLGVLPSGGYVSPLIDPGGFIRHMILPVATLSVFLTGVLTRFVYAEGSDVLRQDYMRTATAMGIPRRTRIFRYATRNAVLPMITIVGVQIGVLVGNAVLVEAVFGIGGLGQLLLSSVLNRDYQVVQGAVLITTVVVVLVGFLSDMANRLIDPRIAK</sequence>
<dbReference type="AlphaFoldDB" id="A0A7W5TNB8"/>
<feature type="transmembrane region" description="Helical" evidence="7">
    <location>
        <begin position="183"/>
        <end position="207"/>
    </location>
</feature>
<feature type="transmembrane region" description="Helical" evidence="7">
    <location>
        <begin position="12"/>
        <end position="31"/>
    </location>
</feature>